<dbReference type="AlphaFoldDB" id="A0A483CRF2"/>
<comment type="catalytic activity">
    <reaction evidence="8 9">
        <text>N(1)-methylguanosine(37) in tRNA(Phe) + pyruvate + S-adenosyl-L-methionine = 4-demethylwyosine(37) in tRNA(Phe) + 5'-deoxyadenosine + L-methionine + CO2 + H2O</text>
        <dbReference type="Rhea" id="RHEA:36347"/>
        <dbReference type="Rhea" id="RHEA-COMP:10164"/>
        <dbReference type="Rhea" id="RHEA-COMP:10165"/>
        <dbReference type="ChEBI" id="CHEBI:15361"/>
        <dbReference type="ChEBI" id="CHEBI:15377"/>
        <dbReference type="ChEBI" id="CHEBI:16526"/>
        <dbReference type="ChEBI" id="CHEBI:17319"/>
        <dbReference type="ChEBI" id="CHEBI:57844"/>
        <dbReference type="ChEBI" id="CHEBI:59789"/>
        <dbReference type="ChEBI" id="CHEBI:64315"/>
        <dbReference type="ChEBI" id="CHEBI:73542"/>
        <dbReference type="EC" id="4.1.3.44"/>
    </reaction>
</comment>
<dbReference type="InterPro" id="IPR023993">
    <property type="entry name" value="TYW1_archaea"/>
</dbReference>
<comment type="function">
    <text evidence="9">Component of the wyosine derivatives biosynthesis pathway that catalyzes the condensation of N-methylguanine with 2 carbon atoms from pyruvate to form the tricyclic 4-demethylwyosine (imG-14) on guanosine-37 of tRNA(Phe).</text>
</comment>
<dbReference type="Pfam" id="PF08608">
    <property type="entry name" value="Wyosine_form"/>
    <property type="match status" value="1"/>
</dbReference>
<organism evidence="11 12">
    <name type="scientific">Methanofollis fontis</name>
    <dbReference type="NCBI Taxonomy" id="2052832"/>
    <lineage>
        <taxon>Archaea</taxon>
        <taxon>Methanobacteriati</taxon>
        <taxon>Methanobacteriota</taxon>
        <taxon>Stenosarchaea group</taxon>
        <taxon>Methanomicrobia</taxon>
        <taxon>Methanomicrobiales</taxon>
        <taxon>Methanomicrobiaceae</taxon>
        <taxon>Methanofollis</taxon>
    </lineage>
</organism>
<name>A0A483CRF2_9EURY</name>
<dbReference type="NCBIfam" id="TIGR03972">
    <property type="entry name" value="rSAM_TYW1"/>
    <property type="match status" value="1"/>
</dbReference>
<dbReference type="InterPro" id="IPR058240">
    <property type="entry name" value="rSAM_sf"/>
</dbReference>
<feature type="binding site" evidence="9">
    <location>
        <position position="67"/>
    </location>
    <ligand>
        <name>[4Fe-4S] cluster</name>
        <dbReference type="ChEBI" id="CHEBI:49883"/>
        <label>2</label>
        <note>4Fe-4S-S-AdoMet</note>
    </ligand>
</feature>
<dbReference type="GO" id="GO:0046872">
    <property type="term" value="F:metal ion binding"/>
    <property type="evidence" value="ECO:0007669"/>
    <property type="project" value="UniProtKB-KW"/>
</dbReference>
<evidence type="ECO:0000256" key="6">
    <source>
        <dbReference type="ARBA" id="ARBA00023014"/>
    </source>
</evidence>
<reference evidence="11 12" key="1">
    <citation type="submission" date="2017-11" db="EMBL/GenBank/DDBJ databases">
        <title>Isolation and Characterization of Methanofollis Species from Methane Seep Offshore SW Taiwan.</title>
        <authorList>
            <person name="Teng N.-H."/>
            <person name="Lai M.-C."/>
            <person name="Chen S.-C."/>
        </authorList>
    </citation>
    <scope>NUCLEOTIDE SEQUENCE [LARGE SCALE GENOMIC DNA]</scope>
    <source>
        <strain evidence="11 12">FWC-SCC2</strain>
    </source>
</reference>
<dbReference type="EC" id="4.1.3.44" evidence="9"/>
<dbReference type="SFLD" id="SFLDS00029">
    <property type="entry name" value="Radical_SAM"/>
    <property type="match status" value="1"/>
</dbReference>
<feature type="domain" description="Radical SAM core" evidence="10">
    <location>
        <begin position="51"/>
        <end position="287"/>
    </location>
</feature>
<dbReference type="PROSITE" id="PS51918">
    <property type="entry name" value="RADICAL_SAM"/>
    <property type="match status" value="1"/>
</dbReference>
<dbReference type="SFLD" id="SFLDG01071">
    <property type="entry name" value="tRNA_wybutosine-synthesizing"/>
    <property type="match status" value="1"/>
</dbReference>
<evidence type="ECO:0000313" key="12">
    <source>
        <dbReference type="Proteomes" id="UP000292580"/>
    </source>
</evidence>
<keyword evidence="6 9" id="KW-0411">Iron-sulfur</keyword>
<sequence length="303" mass="34961">MRSQRCEGARGALKKQGYQFFSPESTAAVKPCMWNKRSLKGGEMCYKNRFYGITSHRCVQMTPTLRCNQRCRFCWRSFEHEVEEVEECPPEVILENVRRLQKRALSGYKVSRYVSKERFAEALDPDMVAVSLSGEPTLYSRLAELIDGFNAEGFTTFLVTNGTRPEMLARCRPFQTYVSVDAPDRGTYLDLCNPDEDYWDRIMESLDLLSSRRSAIRTTVVKGLNDIDAAGYAAIYERSRPTYIEVKGYMYLGYSRKRLERENMPDHAEVRAFAEEIAAHCSYEITDESPISRVVLMERRGDE</sequence>
<comment type="subcellular location">
    <subcellularLocation>
        <location evidence="9">Cytoplasm</location>
    </subcellularLocation>
</comment>
<dbReference type="SFLD" id="SFLDF00284">
    <property type="entry name" value="tRNA_wybutosine-synthesizing"/>
    <property type="match status" value="1"/>
</dbReference>
<dbReference type="InterPro" id="IPR013917">
    <property type="entry name" value="tRNA_wybutosine-synth"/>
</dbReference>
<comment type="similarity">
    <text evidence="9">Belongs to the TYW1 family.</text>
</comment>
<dbReference type="InterPro" id="IPR034556">
    <property type="entry name" value="tRNA_wybutosine-synthase"/>
</dbReference>
<dbReference type="OrthoDB" id="68499at2157"/>
<dbReference type="Gene3D" id="3.20.20.70">
    <property type="entry name" value="Aldolase class I"/>
    <property type="match status" value="1"/>
</dbReference>
<comment type="subunit">
    <text evidence="9">Monomer.</text>
</comment>
<evidence type="ECO:0000256" key="4">
    <source>
        <dbReference type="ARBA" id="ARBA00022723"/>
    </source>
</evidence>
<comment type="caution">
    <text evidence="11">The sequence shown here is derived from an EMBL/GenBank/DDBJ whole genome shotgun (WGS) entry which is preliminary data.</text>
</comment>
<evidence type="ECO:0000256" key="1">
    <source>
        <dbReference type="ARBA" id="ARBA00022485"/>
    </source>
</evidence>
<dbReference type="InterPro" id="IPR007197">
    <property type="entry name" value="rSAM"/>
</dbReference>
<keyword evidence="2 9" id="KW-0949">S-adenosyl-L-methionine</keyword>
<evidence type="ECO:0000256" key="9">
    <source>
        <dbReference type="HAMAP-Rule" id="MF_01921"/>
    </source>
</evidence>
<dbReference type="InterPro" id="IPR013785">
    <property type="entry name" value="Aldolase_TIM"/>
</dbReference>
<gene>
    <name evidence="11" type="primary">twy1</name>
    <name evidence="9" type="synonym">taw1</name>
    <name evidence="11" type="ORF">CUJ86_02970</name>
</gene>
<protein>
    <recommendedName>
        <fullName evidence="9">S-adenosyl-L-methionine-dependent tRNA 4-demethylwyosine synthase</fullName>
        <ecNumber evidence="9">4.1.3.44</ecNumber>
    </recommendedName>
    <alternativeName>
        <fullName evidence="9">tRNA wyosine derivatives biosynthesis protein Taw1</fullName>
    </alternativeName>
</protein>
<feature type="binding site" evidence="9">
    <location>
        <position position="32"/>
    </location>
    <ligand>
        <name>[4Fe-4S] cluster</name>
        <dbReference type="ChEBI" id="CHEBI:49883"/>
        <label>1</label>
    </ligand>
</feature>
<keyword evidence="9" id="KW-0963">Cytoplasm</keyword>
<evidence type="ECO:0000256" key="3">
    <source>
        <dbReference type="ARBA" id="ARBA00022694"/>
    </source>
</evidence>
<evidence type="ECO:0000256" key="7">
    <source>
        <dbReference type="ARBA" id="ARBA00023239"/>
    </source>
</evidence>
<dbReference type="RefSeq" id="WP_130646058.1">
    <property type="nucleotide sequence ID" value="NZ_PGCL01000001.1"/>
</dbReference>
<dbReference type="EMBL" id="PGCL01000001">
    <property type="protein sequence ID" value="TAJ45693.1"/>
    <property type="molecule type" value="Genomic_DNA"/>
</dbReference>
<proteinExistence type="inferred from homology"/>
<dbReference type="GO" id="GO:0005737">
    <property type="term" value="C:cytoplasm"/>
    <property type="evidence" value="ECO:0007669"/>
    <property type="project" value="UniProtKB-SubCell"/>
</dbReference>
<evidence type="ECO:0000256" key="2">
    <source>
        <dbReference type="ARBA" id="ARBA00022691"/>
    </source>
</evidence>
<dbReference type="PANTHER" id="PTHR13930">
    <property type="entry name" value="S-ADENOSYL-L-METHIONINE-DEPENDENT TRNA 4-DEMETHYLWYOSINE SYNTHASE"/>
    <property type="match status" value="1"/>
</dbReference>
<dbReference type="HAMAP" id="MF_01921">
    <property type="entry name" value="TYW1_archaea"/>
    <property type="match status" value="1"/>
</dbReference>
<accession>A0A483CRF2</accession>
<keyword evidence="3 9" id="KW-0819">tRNA processing</keyword>
<evidence type="ECO:0000313" key="11">
    <source>
        <dbReference type="EMBL" id="TAJ45693.1"/>
    </source>
</evidence>
<feature type="binding site" evidence="9">
    <location>
        <position position="71"/>
    </location>
    <ligand>
        <name>[4Fe-4S] cluster</name>
        <dbReference type="ChEBI" id="CHEBI:49883"/>
        <label>2</label>
        <note>4Fe-4S-S-AdoMet</note>
    </ligand>
</feature>
<keyword evidence="4 9" id="KW-0479">Metal-binding</keyword>
<feature type="binding site" evidence="9">
    <location>
        <position position="58"/>
    </location>
    <ligand>
        <name>[4Fe-4S] cluster</name>
        <dbReference type="ChEBI" id="CHEBI:49883"/>
        <label>1</label>
    </ligand>
</feature>
<dbReference type="SUPFAM" id="SSF102114">
    <property type="entry name" value="Radical SAM enzymes"/>
    <property type="match status" value="1"/>
</dbReference>
<dbReference type="GO" id="GO:0008033">
    <property type="term" value="P:tRNA processing"/>
    <property type="evidence" value="ECO:0007669"/>
    <property type="project" value="UniProtKB-UniRule"/>
</dbReference>
<dbReference type="GO" id="GO:0102521">
    <property type="term" value="F:tRNA-4-demethylwyosine synthase activity"/>
    <property type="evidence" value="ECO:0007669"/>
    <property type="project" value="UniProtKB-EC"/>
</dbReference>
<keyword evidence="12" id="KW-1185">Reference proteome</keyword>
<dbReference type="CDD" id="cd01335">
    <property type="entry name" value="Radical_SAM"/>
    <property type="match status" value="1"/>
</dbReference>
<evidence type="ECO:0000259" key="10">
    <source>
        <dbReference type="PROSITE" id="PS51918"/>
    </source>
</evidence>
<keyword evidence="7 9" id="KW-0456">Lyase</keyword>
<dbReference type="Pfam" id="PF04055">
    <property type="entry name" value="Radical_SAM"/>
    <property type="match status" value="1"/>
</dbReference>
<dbReference type="GO" id="GO:0051539">
    <property type="term" value="F:4 iron, 4 sulfur cluster binding"/>
    <property type="evidence" value="ECO:0007669"/>
    <property type="project" value="UniProtKB-UniRule"/>
</dbReference>
<keyword evidence="1 9" id="KW-0004">4Fe-4S</keyword>
<dbReference type="Proteomes" id="UP000292580">
    <property type="component" value="Unassembled WGS sequence"/>
</dbReference>
<feature type="binding site" evidence="9">
    <location>
        <position position="45"/>
    </location>
    <ligand>
        <name>[4Fe-4S] cluster</name>
        <dbReference type="ChEBI" id="CHEBI:49883"/>
        <label>1</label>
    </ligand>
</feature>
<evidence type="ECO:0000256" key="8">
    <source>
        <dbReference type="ARBA" id="ARBA00049466"/>
    </source>
</evidence>
<dbReference type="PANTHER" id="PTHR13930:SF0">
    <property type="entry name" value="S-ADENOSYL-L-METHIONINE-DEPENDENT TRNA 4-DEMETHYLWYOSINE SYNTHASE TYW1-RELATED"/>
    <property type="match status" value="1"/>
</dbReference>
<comment type="cofactor">
    <cofactor evidence="9">
        <name>[4Fe-4S] cluster</name>
        <dbReference type="ChEBI" id="CHEBI:49883"/>
    </cofactor>
    <text evidence="9">Binds 2 [4Fe-4S] clusters. Binds 1 [4Fe-4S] cluster coordinated with 3 cysteines and an exchangeable S-adenosyl-L-methionine.</text>
</comment>
<feature type="binding site" evidence="9">
    <location>
        <position position="74"/>
    </location>
    <ligand>
        <name>[4Fe-4S] cluster</name>
        <dbReference type="ChEBI" id="CHEBI:49883"/>
        <label>2</label>
        <note>4Fe-4S-S-AdoMet</note>
    </ligand>
</feature>
<evidence type="ECO:0000256" key="5">
    <source>
        <dbReference type="ARBA" id="ARBA00023004"/>
    </source>
</evidence>
<keyword evidence="5 9" id="KW-0408">Iron</keyword>